<accession>A0A6C0JCW3</accession>
<name>A0A6C0JCW3_9ZZZZ</name>
<organism evidence="1">
    <name type="scientific">viral metagenome</name>
    <dbReference type="NCBI Taxonomy" id="1070528"/>
    <lineage>
        <taxon>unclassified sequences</taxon>
        <taxon>metagenomes</taxon>
        <taxon>organismal metagenomes</taxon>
    </lineage>
</organism>
<sequence>MDKDIAESIRKYYSLKRDYMSNYNTVLRKILDNQNFSINAKKTKAKNIKLPCLLCKRLVNTNFSKTKTSLIISCGDKKKPCGKELNILVSKYDDMKRLVFDFEDVLNDTKTEIIDIKSRLLYDLIDESDAVDIFDKANIELNSISENLLEIVHTKHFKELNKEKAELILDKTRQLEELKTQASELIHIQKMNREQLDTNSDNIVKRLQERQYTDEYVKLIKCNIQPLIDEIYTLKYDVKEIFAIDDNTVILHTRENSLQLYDIIADVNDSEIMKDDI</sequence>
<protein>
    <submittedName>
        <fullName evidence="1">Uncharacterized protein</fullName>
    </submittedName>
</protein>
<proteinExistence type="predicted"/>
<dbReference type="AlphaFoldDB" id="A0A6C0JCW3"/>
<evidence type="ECO:0000313" key="1">
    <source>
        <dbReference type="EMBL" id="QHU02670.1"/>
    </source>
</evidence>
<dbReference type="EMBL" id="MN740361">
    <property type="protein sequence ID" value="QHU02670.1"/>
    <property type="molecule type" value="Genomic_DNA"/>
</dbReference>
<reference evidence="1" key="1">
    <citation type="journal article" date="2020" name="Nature">
        <title>Giant virus diversity and host interactions through global metagenomics.</title>
        <authorList>
            <person name="Schulz F."/>
            <person name="Roux S."/>
            <person name="Paez-Espino D."/>
            <person name="Jungbluth S."/>
            <person name="Walsh D.A."/>
            <person name="Denef V.J."/>
            <person name="McMahon K.D."/>
            <person name="Konstantinidis K.T."/>
            <person name="Eloe-Fadrosh E.A."/>
            <person name="Kyrpides N.C."/>
            <person name="Woyke T."/>
        </authorList>
    </citation>
    <scope>NUCLEOTIDE SEQUENCE</scope>
    <source>
        <strain evidence="1">GVMAG-M-3300025880-76</strain>
    </source>
</reference>